<evidence type="ECO:0000313" key="7">
    <source>
        <dbReference type="EMBL" id="GJT95927.1"/>
    </source>
</evidence>
<keyword evidence="5" id="KW-0324">Glycolysis</keyword>
<dbReference type="Pfam" id="PF00274">
    <property type="entry name" value="Glycolytic"/>
    <property type="match status" value="1"/>
</dbReference>
<comment type="caution">
    <text evidence="7">The sequence shown here is derived from an EMBL/GenBank/DDBJ whole genome shotgun (WGS) entry which is preliminary data.</text>
</comment>
<comment type="pathway">
    <text evidence="2">Carbohydrate degradation; glycolysis; D-glyceraldehyde 3-phosphate and glycerone phosphate from D-glucose: step 4/4.</text>
</comment>
<accession>A0ABQ5I707</accession>
<dbReference type="Gene3D" id="3.20.20.70">
    <property type="entry name" value="Aldolase class I"/>
    <property type="match status" value="1"/>
</dbReference>
<evidence type="ECO:0000256" key="1">
    <source>
        <dbReference type="ARBA" id="ARBA00000441"/>
    </source>
</evidence>
<evidence type="ECO:0000256" key="6">
    <source>
        <dbReference type="ARBA" id="ARBA00023239"/>
    </source>
</evidence>
<dbReference type="EMBL" id="BQNB010020435">
    <property type="protein sequence ID" value="GJT95927.1"/>
    <property type="molecule type" value="Genomic_DNA"/>
</dbReference>
<evidence type="ECO:0000256" key="3">
    <source>
        <dbReference type="ARBA" id="ARBA00010387"/>
    </source>
</evidence>
<comment type="catalytic activity">
    <reaction evidence="1">
        <text>beta-D-fructose 1,6-bisphosphate = D-glyceraldehyde 3-phosphate + dihydroxyacetone phosphate</text>
        <dbReference type="Rhea" id="RHEA:14729"/>
        <dbReference type="ChEBI" id="CHEBI:32966"/>
        <dbReference type="ChEBI" id="CHEBI:57642"/>
        <dbReference type="ChEBI" id="CHEBI:59776"/>
        <dbReference type="EC" id="4.1.2.13"/>
    </reaction>
</comment>
<sequence>MWLSKTNNGELATYVIVVRRPPQVLLPTLSLSFLGPCTCEPSSSITDKRKRSSGYISPMAHMQRVGPNRNVRRRSIVNRLGVPIANNSERPKNTILRYLILVPHKATVCVLALDTTTLDIQVPILTRVDKYENDKLAFPKKVGAEVVMRKNLLLGSWKHGIYMGLLRLRRALHSTTLKTWAGKVEDVVAAQTKSLARCMASSKAIYGTYGGSAGVLNSESNHLEDVEVRKSGYVRIDIGSTKLWWRVEVTTFDKSRIDVAVGNQQWGTCYLCYCVRRPPLVLLPTLSSSSLGSTHQQDDSYKEVVEVTAESNCVCDKGLAHVNPLLLSQASGKDPHDTFRQWRICSALVPIEM</sequence>
<protein>
    <recommendedName>
        <fullName evidence="4">fructose-bisphosphate aldolase</fullName>
        <ecNumber evidence="4">4.1.2.13</ecNumber>
    </recommendedName>
</protein>
<evidence type="ECO:0000256" key="4">
    <source>
        <dbReference type="ARBA" id="ARBA00013068"/>
    </source>
</evidence>
<proteinExistence type="inferred from homology"/>
<dbReference type="Proteomes" id="UP001151760">
    <property type="component" value="Unassembled WGS sequence"/>
</dbReference>
<reference evidence="7" key="2">
    <citation type="submission" date="2022-01" db="EMBL/GenBank/DDBJ databases">
        <authorList>
            <person name="Yamashiro T."/>
            <person name="Shiraishi A."/>
            <person name="Satake H."/>
            <person name="Nakayama K."/>
        </authorList>
    </citation>
    <scope>NUCLEOTIDE SEQUENCE</scope>
</reference>
<evidence type="ECO:0000313" key="8">
    <source>
        <dbReference type="Proteomes" id="UP001151760"/>
    </source>
</evidence>
<dbReference type="InterPro" id="IPR000741">
    <property type="entry name" value="FBA_I"/>
</dbReference>
<keyword evidence="8" id="KW-1185">Reference proteome</keyword>
<name>A0ABQ5I707_9ASTR</name>
<comment type="similarity">
    <text evidence="3">Belongs to the class I fructose-bisphosphate aldolase family.</text>
</comment>
<dbReference type="EC" id="4.1.2.13" evidence="4"/>
<reference evidence="7" key="1">
    <citation type="journal article" date="2022" name="Int. J. Mol. Sci.">
        <title>Draft Genome of Tanacetum Coccineum: Genomic Comparison of Closely Related Tanacetum-Family Plants.</title>
        <authorList>
            <person name="Yamashiro T."/>
            <person name="Shiraishi A."/>
            <person name="Nakayama K."/>
            <person name="Satake H."/>
        </authorList>
    </citation>
    <scope>NUCLEOTIDE SEQUENCE</scope>
</reference>
<evidence type="ECO:0000256" key="5">
    <source>
        <dbReference type="ARBA" id="ARBA00023152"/>
    </source>
</evidence>
<evidence type="ECO:0000256" key="2">
    <source>
        <dbReference type="ARBA" id="ARBA00004714"/>
    </source>
</evidence>
<keyword evidence="6" id="KW-0456">Lyase</keyword>
<dbReference type="InterPro" id="IPR013785">
    <property type="entry name" value="Aldolase_TIM"/>
</dbReference>
<organism evidence="7 8">
    <name type="scientific">Tanacetum coccineum</name>
    <dbReference type="NCBI Taxonomy" id="301880"/>
    <lineage>
        <taxon>Eukaryota</taxon>
        <taxon>Viridiplantae</taxon>
        <taxon>Streptophyta</taxon>
        <taxon>Embryophyta</taxon>
        <taxon>Tracheophyta</taxon>
        <taxon>Spermatophyta</taxon>
        <taxon>Magnoliopsida</taxon>
        <taxon>eudicotyledons</taxon>
        <taxon>Gunneridae</taxon>
        <taxon>Pentapetalae</taxon>
        <taxon>asterids</taxon>
        <taxon>campanulids</taxon>
        <taxon>Asterales</taxon>
        <taxon>Asteraceae</taxon>
        <taxon>Asteroideae</taxon>
        <taxon>Anthemideae</taxon>
        <taxon>Anthemidinae</taxon>
        <taxon>Tanacetum</taxon>
    </lineage>
</organism>
<gene>
    <name evidence="7" type="ORF">Tco_1091445</name>
</gene>